<comment type="caution">
    <text evidence="2">The sequence shown here is derived from an EMBL/GenBank/DDBJ whole genome shotgun (WGS) entry which is preliminary data.</text>
</comment>
<dbReference type="Proteomes" id="UP001381693">
    <property type="component" value="Unassembled WGS sequence"/>
</dbReference>
<dbReference type="GO" id="GO:0004301">
    <property type="term" value="F:epoxide hydrolase activity"/>
    <property type="evidence" value="ECO:0007669"/>
    <property type="project" value="UniProtKB-ARBA"/>
</dbReference>
<evidence type="ECO:0000259" key="1">
    <source>
        <dbReference type="Pfam" id="PF00561"/>
    </source>
</evidence>
<keyword evidence="3" id="KW-1185">Reference proteome</keyword>
<proteinExistence type="predicted"/>
<reference evidence="2 3" key="1">
    <citation type="submission" date="2023-11" db="EMBL/GenBank/DDBJ databases">
        <title>Halocaridina rubra genome assembly.</title>
        <authorList>
            <person name="Smith C."/>
        </authorList>
    </citation>
    <scope>NUCLEOTIDE SEQUENCE [LARGE SCALE GENOMIC DNA]</scope>
    <source>
        <strain evidence="2">EP-1</strain>
        <tissue evidence="2">Whole</tissue>
    </source>
</reference>
<dbReference type="EMBL" id="JAXCGZ010002619">
    <property type="protein sequence ID" value="KAK7083719.1"/>
    <property type="molecule type" value="Genomic_DNA"/>
</dbReference>
<evidence type="ECO:0000313" key="2">
    <source>
        <dbReference type="EMBL" id="KAK7083719.1"/>
    </source>
</evidence>
<accession>A0AAN8XT57</accession>
<dbReference type="PANTHER" id="PTHR43329">
    <property type="entry name" value="EPOXIDE HYDROLASE"/>
    <property type="match status" value="1"/>
</dbReference>
<organism evidence="2 3">
    <name type="scientific">Halocaridina rubra</name>
    <name type="common">Hawaiian red shrimp</name>
    <dbReference type="NCBI Taxonomy" id="373956"/>
    <lineage>
        <taxon>Eukaryota</taxon>
        <taxon>Metazoa</taxon>
        <taxon>Ecdysozoa</taxon>
        <taxon>Arthropoda</taxon>
        <taxon>Crustacea</taxon>
        <taxon>Multicrustacea</taxon>
        <taxon>Malacostraca</taxon>
        <taxon>Eumalacostraca</taxon>
        <taxon>Eucarida</taxon>
        <taxon>Decapoda</taxon>
        <taxon>Pleocyemata</taxon>
        <taxon>Caridea</taxon>
        <taxon>Atyoidea</taxon>
        <taxon>Atyidae</taxon>
        <taxon>Halocaridina</taxon>
    </lineage>
</organism>
<protein>
    <recommendedName>
        <fullName evidence="1">AB hydrolase-1 domain-containing protein</fullName>
    </recommendedName>
</protein>
<name>A0AAN8XT57_HALRR</name>
<feature type="domain" description="AB hydrolase-1" evidence="1">
    <location>
        <begin position="80"/>
        <end position="307"/>
    </location>
</feature>
<gene>
    <name evidence="2" type="ORF">SK128_020834</name>
</gene>
<dbReference type="Pfam" id="PF00561">
    <property type="entry name" value="Abhydrolase_1"/>
    <property type="match status" value="1"/>
</dbReference>
<dbReference type="Gene3D" id="3.40.50.1820">
    <property type="entry name" value="alpha/beta hydrolase"/>
    <property type="match status" value="1"/>
</dbReference>
<dbReference type="AlphaFoldDB" id="A0AAN8XT57"/>
<dbReference type="InterPro" id="IPR029058">
    <property type="entry name" value="AB_hydrolase_fold"/>
</dbReference>
<evidence type="ECO:0000313" key="3">
    <source>
        <dbReference type="Proteomes" id="UP001381693"/>
    </source>
</evidence>
<dbReference type="InterPro" id="IPR000073">
    <property type="entry name" value="AB_hydrolase_1"/>
</dbReference>
<sequence length="409" mass="45920">MSFLKTRILGMLAWALALLYGTFVMLYLTCQYVRGKITTSITRDVPPPCLHDPLLGRHKFFRLKQNMKLHYVESGNHENPLVILIHGSPDFWFTWRKQIPALSTDYWVVALDLRGCGDSEGPYFRTQYTTAELASDVAELIRLLVAKPAHLVCAGAGGQVGWHMAYHYPHLISKLVLIHSPHPYIIRHHFHQAWSHYLKAWYLIFLKLPLLPEVAAHANDSGVIDKYLKKLVKTKAVDEEDVEAYKFAFSRKEDWTGTFHILRSLDLKPLDSTEPLPDVITKPTLLIMGDEDTLMPLETAYRSAEYVERITIKPVQGPGYLCHVSDAQQVNTILGNFLRELPWKPLSPLEPSKSSSTLVGRVMGASLTAVSTTVNKTTGAFEMTKSIPGGLYGIAQATIKAAESKLGLE</sequence>
<dbReference type="SUPFAM" id="SSF53474">
    <property type="entry name" value="alpha/beta-Hydrolases"/>
    <property type="match status" value="1"/>
</dbReference>